<comment type="caution">
    <text evidence="3">The sequence shown here is derived from an EMBL/GenBank/DDBJ whole genome shotgun (WGS) entry which is preliminary data.</text>
</comment>
<dbReference type="FunFam" id="1.25.40.90:FF:000030">
    <property type="entry name" value="DUF618 domain protein"/>
    <property type="match status" value="1"/>
</dbReference>
<organism evidence="3 4">
    <name type="scientific">Cytospora leucostoma</name>
    <dbReference type="NCBI Taxonomy" id="1230097"/>
    <lineage>
        <taxon>Eukaryota</taxon>
        <taxon>Fungi</taxon>
        <taxon>Dikarya</taxon>
        <taxon>Ascomycota</taxon>
        <taxon>Pezizomycotina</taxon>
        <taxon>Sordariomycetes</taxon>
        <taxon>Sordariomycetidae</taxon>
        <taxon>Diaporthales</taxon>
        <taxon>Cytosporaceae</taxon>
        <taxon>Cytospora</taxon>
    </lineage>
</organism>
<dbReference type="PANTHER" id="PTHR12460:SF0">
    <property type="entry name" value="CID DOMAIN-CONTAINING PROTEIN-RELATED"/>
    <property type="match status" value="1"/>
</dbReference>
<evidence type="ECO:0000256" key="1">
    <source>
        <dbReference type="SAM" id="MobiDB-lite"/>
    </source>
</evidence>
<reference evidence="3 4" key="1">
    <citation type="submission" date="2015-09" db="EMBL/GenBank/DDBJ databases">
        <title>Host preference determinants of Valsa canker pathogens revealed by comparative genomics.</title>
        <authorList>
            <person name="Yin Z."/>
            <person name="Huang L."/>
        </authorList>
    </citation>
    <scope>NUCLEOTIDE SEQUENCE [LARGE SCALE GENOMIC DNA]</scope>
    <source>
        <strain evidence="3 4">SXYLt</strain>
    </source>
</reference>
<dbReference type="GO" id="GO:0099122">
    <property type="term" value="F:RNA polymerase II C-terminal domain binding"/>
    <property type="evidence" value="ECO:0007669"/>
    <property type="project" value="InterPro"/>
</dbReference>
<dbReference type="OrthoDB" id="10069473at2759"/>
<dbReference type="Proteomes" id="UP000285146">
    <property type="component" value="Unassembled WGS sequence"/>
</dbReference>
<protein>
    <recommendedName>
        <fullName evidence="2">CID domain-containing protein</fullName>
    </recommendedName>
</protein>
<evidence type="ECO:0000313" key="4">
    <source>
        <dbReference type="Proteomes" id="UP000285146"/>
    </source>
</evidence>
<dbReference type="InterPro" id="IPR006569">
    <property type="entry name" value="CID_dom"/>
</dbReference>
<dbReference type="SUPFAM" id="SSF48464">
    <property type="entry name" value="ENTH/VHS domain"/>
    <property type="match status" value="1"/>
</dbReference>
<dbReference type="InParanoid" id="A0A423XH03"/>
<feature type="compositionally biased region" description="Acidic residues" evidence="1">
    <location>
        <begin position="388"/>
        <end position="398"/>
    </location>
</feature>
<dbReference type="InterPro" id="IPR047883">
    <property type="entry name" value="Rtt103-like_CID"/>
</dbReference>
<dbReference type="Pfam" id="PF04818">
    <property type="entry name" value="CID"/>
    <property type="match status" value="1"/>
</dbReference>
<dbReference type="EMBL" id="LKEB01000009">
    <property type="protein sequence ID" value="ROW15351.1"/>
    <property type="molecule type" value="Genomic_DNA"/>
</dbReference>
<dbReference type="Gene3D" id="1.25.40.90">
    <property type="match status" value="1"/>
</dbReference>
<dbReference type="PANTHER" id="PTHR12460">
    <property type="entry name" value="CYCLIN-DEPENDENT KINASE INHIBITOR-RELATED PROTEIN"/>
    <property type="match status" value="1"/>
</dbReference>
<dbReference type="CDD" id="cd17003">
    <property type="entry name" value="CID_Rtt103"/>
    <property type="match status" value="1"/>
</dbReference>
<dbReference type="AlphaFoldDB" id="A0A423XH03"/>
<proteinExistence type="predicted"/>
<dbReference type="InterPro" id="IPR008942">
    <property type="entry name" value="ENTH_VHS"/>
</dbReference>
<keyword evidence="4" id="KW-1185">Reference proteome</keyword>
<dbReference type="SMART" id="SM00582">
    <property type="entry name" value="RPR"/>
    <property type="match status" value="1"/>
</dbReference>
<dbReference type="PROSITE" id="PS51391">
    <property type="entry name" value="CID"/>
    <property type="match status" value="1"/>
</dbReference>
<accession>A0A423XH03</accession>
<feature type="region of interest" description="Disordered" evidence="1">
    <location>
        <begin position="275"/>
        <end position="343"/>
    </location>
</feature>
<dbReference type="FunCoup" id="A0A423XH03">
    <property type="interactions" value="41"/>
</dbReference>
<evidence type="ECO:0000259" key="2">
    <source>
        <dbReference type="PROSITE" id="PS51391"/>
    </source>
</evidence>
<dbReference type="STRING" id="1230097.A0A423XH03"/>
<feature type="region of interest" description="Disordered" evidence="1">
    <location>
        <begin position="358"/>
        <end position="398"/>
    </location>
</feature>
<sequence>MAYNDDAVLARLSALNESHDSIATAAQWIMFHRRHADRTVHIWLQKLKESPSTRRLNLVYLANEVTQQSKARHKEDFPLAFAPVMAEAIATAYKGATPDVQNKLRRVVEVWRDRGVFEVSVQSSIEARIDDLDKARGSGKSGLGNSTIGGPSVPSELVPLVTPAQNVSKLALSAKAKTTTVEQEYIKNTDPNQPTPSAPVYAARLNGLLKTLATAEGAVAECVKARKELIGALEKLLDTNKASLEVEEKQLADIEGKKTTIDQKKQDVEMAIMRGLADQDPTKRDGQSASPVPEPDRPEVEALTPPPVDDSDKYEPEPAASFEDDEAQQPPFGEAQQPVSGLDALSSLASQYSAVPLATNGANGANGANKKRKISATDEIPDLGNDGIDPDIDEMIRQ</sequence>
<evidence type="ECO:0000313" key="3">
    <source>
        <dbReference type="EMBL" id="ROW15351.1"/>
    </source>
</evidence>
<feature type="domain" description="CID" evidence="2">
    <location>
        <begin position="1"/>
        <end position="133"/>
    </location>
</feature>
<name>A0A423XH03_9PEZI</name>
<gene>
    <name evidence="3" type="ORF">VPNG_02353</name>
</gene>
<dbReference type="GO" id="GO:0031124">
    <property type="term" value="P:mRNA 3'-end processing"/>
    <property type="evidence" value="ECO:0007669"/>
    <property type="project" value="InterPro"/>
</dbReference>